<dbReference type="Proteomes" id="UP000644548">
    <property type="component" value="Unassembled WGS sequence"/>
</dbReference>
<organism evidence="1 2">
    <name type="scientific">Deinococcus sedimenti</name>
    <dbReference type="NCBI Taxonomy" id="1867090"/>
    <lineage>
        <taxon>Bacteria</taxon>
        <taxon>Thermotogati</taxon>
        <taxon>Deinococcota</taxon>
        <taxon>Deinococci</taxon>
        <taxon>Deinococcales</taxon>
        <taxon>Deinococcaceae</taxon>
        <taxon>Deinococcus</taxon>
    </lineage>
</organism>
<comment type="caution">
    <text evidence="1">The sequence shown here is derived from an EMBL/GenBank/DDBJ whole genome shotgun (WGS) entry which is preliminary data.</text>
</comment>
<gene>
    <name evidence="1" type="ORF">GCM10008960_21690</name>
</gene>
<dbReference type="RefSeq" id="WP_229783874.1">
    <property type="nucleotide sequence ID" value="NZ_BMQN01000004.1"/>
</dbReference>
<evidence type="ECO:0000313" key="2">
    <source>
        <dbReference type="Proteomes" id="UP000644548"/>
    </source>
</evidence>
<dbReference type="EMBL" id="BMQN01000004">
    <property type="protein sequence ID" value="GGR94418.1"/>
    <property type="molecule type" value="Genomic_DNA"/>
</dbReference>
<keyword evidence="2" id="KW-1185">Reference proteome</keyword>
<name>A0ABQ2S6N4_9DEIO</name>
<reference evidence="2" key="1">
    <citation type="journal article" date="2019" name="Int. J. Syst. Evol. Microbiol.">
        <title>The Global Catalogue of Microorganisms (GCM) 10K type strain sequencing project: providing services to taxonomists for standard genome sequencing and annotation.</title>
        <authorList>
            <consortium name="The Broad Institute Genomics Platform"/>
            <consortium name="The Broad Institute Genome Sequencing Center for Infectious Disease"/>
            <person name="Wu L."/>
            <person name="Ma J."/>
        </authorList>
    </citation>
    <scope>NUCLEOTIDE SEQUENCE [LARGE SCALE GENOMIC DNA]</scope>
    <source>
        <strain evidence="2">JCM 31405</strain>
    </source>
</reference>
<protein>
    <submittedName>
        <fullName evidence="1">Uncharacterized protein</fullName>
    </submittedName>
</protein>
<accession>A0ABQ2S6N4</accession>
<evidence type="ECO:0000313" key="1">
    <source>
        <dbReference type="EMBL" id="GGR94418.1"/>
    </source>
</evidence>
<sequence length="134" mass="14638">MIVETKLLGRRTPFERRPIPLTGSAHTLEQLLTALVEHELAAYDQRQAGVGVLRVLTERELEDAALTGRVALSPQDRAATVTPEDAARTALTAFRDGLYYVFLDDEQLTDLSAPVTLRPDSTLLLLRLTALAGG</sequence>
<proteinExistence type="predicted"/>